<accession>A0ABY6MSW7</accession>
<proteinExistence type="predicted"/>
<dbReference type="EMBL" id="CP110257">
    <property type="protein sequence ID" value="UZD55106.1"/>
    <property type="molecule type" value="Genomic_DNA"/>
</dbReference>
<evidence type="ECO:0000313" key="2">
    <source>
        <dbReference type="Proteomes" id="UP001163266"/>
    </source>
</evidence>
<gene>
    <name evidence="1" type="ORF">OMP39_00465</name>
</gene>
<protein>
    <submittedName>
        <fullName evidence="1">Uncharacterized protein</fullName>
    </submittedName>
</protein>
<dbReference type="RefSeq" id="WP_264892864.1">
    <property type="nucleotide sequence ID" value="NZ_CP110257.1"/>
</dbReference>
<keyword evidence="2" id="KW-1185">Reference proteome</keyword>
<dbReference type="Proteomes" id="UP001163266">
    <property type="component" value="Chromosome"/>
</dbReference>
<evidence type="ECO:0000313" key="1">
    <source>
        <dbReference type="EMBL" id="UZD55106.1"/>
    </source>
</evidence>
<reference evidence="1" key="1">
    <citation type="submission" date="2022-10" db="EMBL/GenBank/DDBJ databases">
        <title>Complete genome sequence of Schlegelella aquatica LMG 23380.</title>
        <authorList>
            <person name="Musilova J."/>
            <person name="Kourilova X."/>
            <person name="Bezdicek M."/>
            <person name="Hermankova K."/>
            <person name="Obruca S."/>
            <person name="Sedlar K."/>
        </authorList>
    </citation>
    <scope>NUCLEOTIDE SEQUENCE</scope>
    <source>
        <strain evidence="1">LMG 23380</strain>
    </source>
</reference>
<name>A0ABY6MSW7_9BURK</name>
<sequence length="137" mass="15046">MKKIVVLIDDAAHAQARLPAHGPGEGVQWVFVACAPRLTHRASKWVAHGAREHWRAKWAARLFEAFEPCVRARGWRYELVVARGPLPPLLSQLGGDEVIDARRPKDASPAPVPPFKASTPGSLWLVMLGTWFAAEAA</sequence>
<organism evidence="1 2">
    <name type="scientific">Caldimonas aquatica</name>
    <dbReference type="NCBI Taxonomy" id="376175"/>
    <lineage>
        <taxon>Bacteria</taxon>
        <taxon>Pseudomonadati</taxon>
        <taxon>Pseudomonadota</taxon>
        <taxon>Betaproteobacteria</taxon>
        <taxon>Burkholderiales</taxon>
        <taxon>Sphaerotilaceae</taxon>
        <taxon>Caldimonas</taxon>
    </lineage>
</organism>